<protein>
    <recommendedName>
        <fullName evidence="4">Chitin-binding type-3 domain-containing protein</fullName>
    </recommendedName>
</protein>
<dbReference type="Proteomes" id="UP001140978">
    <property type="component" value="Unassembled WGS sequence"/>
</dbReference>
<dbReference type="Gene3D" id="2.10.10.20">
    <property type="entry name" value="Carbohydrate-binding module superfamily 5/12"/>
    <property type="match status" value="2"/>
</dbReference>
<dbReference type="EMBL" id="CP118712">
    <property type="protein sequence ID" value="WGK87687.1"/>
    <property type="molecule type" value="Genomic_DNA"/>
</dbReference>
<dbReference type="GO" id="GO:0005576">
    <property type="term" value="C:extracellular region"/>
    <property type="evidence" value="ECO:0007669"/>
    <property type="project" value="InterPro"/>
</dbReference>
<dbReference type="RefSeq" id="WP_176245922.1">
    <property type="nucleotide sequence ID" value="NZ_CALYLG010000242.1"/>
</dbReference>
<evidence type="ECO:0000313" key="5">
    <source>
        <dbReference type="EMBL" id="MDE1347340.1"/>
    </source>
</evidence>
<dbReference type="GO" id="GO:0004553">
    <property type="term" value="F:hydrolase activity, hydrolyzing O-glycosyl compounds"/>
    <property type="evidence" value="ECO:0007669"/>
    <property type="project" value="InterPro"/>
</dbReference>
<evidence type="ECO:0000313" key="7">
    <source>
        <dbReference type="Proteomes" id="UP001140978"/>
    </source>
</evidence>
<organism evidence="5 7">
    <name type="scientific">Vibrio aestuarianus</name>
    <dbReference type="NCBI Taxonomy" id="28171"/>
    <lineage>
        <taxon>Bacteria</taxon>
        <taxon>Pseudomonadati</taxon>
        <taxon>Pseudomonadota</taxon>
        <taxon>Gammaproteobacteria</taxon>
        <taxon>Vibrionales</taxon>
        <taxon>Vibrionaceae</taxon>
        <taxon>Vibrio</taxon>
    </lineage>
</organism>
<dbReference type="InterPro" id="IPR036573">
    <property type="entry name" value="CBM_sf_5/12"/>
</dbReference>
<name>A0A9X4J0B3_9VIBR</name>
<keyword evidence="1" id="KW-0378">Hydrolase</keyword>
<feature type="chain" id="PRO_5040909117" description="Chitin-binding type-3 domain-containing protein" evidence="3">
    <location>
        <begin position="24"/>
        <end position="271"/>
    </location>
</feature>
<dbReference type="GO" id="GO:0005975">
    <property type="term" value="P:carbohydrate metabolic process"/>
    <property type="evidence" value="ECO:0007669"/>
    <property type="project" value="InterPro"/>
</dbReference>
<accession>A0A9X4J0B3</accession>
<evidence type="ECO:0000256" key="3">
    <source>
        <dbReference type="SAM" id="SignalP"/>
    </source>
</evidence>
<dbReference type="EMBL" id="JAKNAX010000036">
    <property type="protein sequence ID" value="MDE1347340.1"/>
    <property type="molecule type" value="Genomic_DNA"/>
</dbReference>
<dbReference type="AlphaFoldDB" id="A0A9X4J0B3"/>
<feature type="domain" description="Chitin-binding type-3" evidence="4">
    <location>
        <begin position="75"/>
        <end position="117"/>
    </location>
</feature>
<reference evidence="5 8" key="1">
    <citation type="submission" date="2022-02" db="EMBL/GenBank/DDBJ databases">
        <title>Emergence and expansion in Europe of a Vibrio aestuarianus clonal complex pathogenic for oysters.</title>
        <authorList>
            <person name="Mesnil A."/>
            <person name="Travers M.-A."/>
        </authorList>
    </citation>
    <scope>NUCLEOTIDE SEQUENCE</scope>
    <source>
        <strain evidence="5">19_064_15T1</strain>
        <strain evidence="6 8">U17</strain>
    </source>
</reference>
<dbReference type="SUPFAM" id="SSF51055">
    <property type="entry name" value="Carbohydrate binding domain"/>
    <property type="match status" value="2"/>
</dbReference>
<proteinExistence type="predicted"/>
<dbReference type="Pfam" id="PF02839">
    <property type="entry name" value="CBM_5_12"/>
    <property type="match status" value="1"/>
</dbReference>
<feature type="signal peptide" evidence="3">
    <location>
        <begin position="1"/>
        <end position="23"/>
    </location>
</feature>
<dbReference type="GO" id="GO:0030246">
    <property type="term" value="F:carbohydrate binding"/>
    <property type="evidence" value="ECO:0007669"/>
    <property type="project" value="InterPro"/>
</dbReference>
<evidence type="ECO:0000313" key="8">
    <source>
        <dbReference type="Proteomes" id="UP001241226"/>
    </source>
</evidence>
<dbReference type="CDD" id="cd12215">
    <property type="entry name" value="ChiC_BD"/>
    <property type="match status" value="2"/>
</dbReference>
<keyword evidence="3" id="KW-0732">Signal</keyword>
<evidence type="ECO:0000259" key="4">
    <source>
        <dbReference type="SMART" id="SM00495"/>
    </source>
</evidence>
<evidence type="ECO:0000256" key="1">
    <source>
        <dbReference type="ARBA" id="ARBA00022801"/>
    </source>
</evidence>
<dbReference type="InterPro" id="IPR003610">
    <property type="entry name" value="CBM5/12"/>
</dbReference>
<dbReference type="SMART" id="SM00495">
    <property type="entry name" value="ChtBD3"/>
    <property type="match status" value="2"/>
</dbReference>
<feature type="region of interest" description="Disordered" evidence="2">
    <location>
        <begin position="125"/>
        <end position="145"/>
    </location>
</feature>
<gene>
    <name evidence="5" type="ORF">L9X51_12970</name>
    <name evidence="6" type="ORF">PYE67_16430</name>
</gene>
<evidence type="ECO:0000256" key="2">
    <source>
        <dbReference type="SAM" id="MobiDB-lite"/>
    </source>
</evidence>
<evidence type="ECO:0000313" key="6">
    <source>
        <dbReference type="EMBL" id="WGK87687.1"/>
    </source>
</evidence>
<dbReference type="Proteomes" id="UP001241226">
    <property type="component" value="Chromosome 2"/>
</dbReference>
<sequence>MKLKPLFSVGVLFAITLSGYTQASNEWNTTQVYNSGDLVTWKGKAYLSSHWTQGVEPLENDINWDGWIFVDENNLKTWTPQNAFLGGDLVKIDSQYYMANWWNQNEYPETSSSWRHLKNFEFNGDTSPDKPVDNDSVEGLDTDNNGVRDDYEVTIRNLYSSEELLNVALSASQEWKKLIKLGLDESIPVTKEEASQIFVNLISASRCFTEIRKADPNFKSPTQFYFNTFERAMKKREAEDRLYRTLQGDLSLINPPQSPCNNLTLVTQNEN</sequence>
<feature type="domain" description="Chitin-binding type-3" evidence="4">
    <location>
        <begin position="24"/>
        <end position="70"/>
    </location>
</feature>